<dbReference type="Gene3D" id="3.30.420.10">
    <property type="entry name" value="Ribonuclease H-like superfamily/Ribonuclease H"/>
    <property type="match status" value="1"/>
</dbReference>
<comment type="caution">
    <text evidence="3">The sequence shown here is derived from an EMBL/GenBank/DDBJ whole genome shotgun (WGS) entry which is preliminary data.</text>
</comment>
<dbReference type="Gene3D" id="3.40.50.10190">
    <property type="entry name" value="BRCT domain"/>
    <property type="match status" value="1"/>
</dbReference>
<dbReference type="SMART" id="SM00479">
    <property type="entry name" value="EXOIII"/>
    <property type="match status" value="1"/>
</dbReference>
<dbReference type="PANTHER" id="PTHR30231">
    <property type="entry name" value="DNA POLYMERASE III SUBUNIT EPSILON"/>
    <property type="match status" value="1"/>
</dbReference>
<keyword evidence="4" id="KW-1185">Reference proteome</keyword>
<dbReference type="SUPFAM" id="SSF53098">
    <property type="entry name" value="Ribonuclease H-like"/>
    <property type="match status" value="1"/>
</dbReference>
<sequence>MALDFTAIDFETANGFRGSPCSVGLIRVRGGRTVERASWLMRPPVGHDHFDPRNVAIHGITPQDVAEEPRFGELFAEIGGFIGDDVLVAHNAAFDLGVIRSALEVSGLSAPAYDYACTVVLARRTYRLVSHSLPFAAREAGVRLEHHHDATEDAAACAGILVDIARRLGVDPAAGSIADVYSAVGLPLPRQDGFTPGDDLSAATVRALERATSHASEEAGRTARTTSPRGAGARRSWAPWPDEGANPAPNPAADPHHPLFGQRIVFTGSLGMSRSEAKSRAAQLGAQPASSVTRATTVLVVGDGFVAADLMSGRVTTKARRAMALRERGQRVEVLSEGEFLQMLGGHWAAASV</sequence>
<dbReference type="CDD" id="cd06130">
    <property type="entry name" value="DNA_pol_III_epsilon_like"/>
    <property type="match status" value="1"/>
</dbReference>
<gene>
    <name evidence="3" type="ORF">JJE72_13375</name>
</gene>
<keyword evidence="3" id="KW-0540">Nuclease</keyword>
<keyword evidence="3" id="KW-0269">Exonuclease</keyword>
<proteinExistence type="predicted"/>
<reference evidence="3 4" key="1">
    <citation type="submission" date="2021-01" db="EMBL/GenBank/DDBJ databases">
        <title>Genome public.</title>
        <authorList>
            <person name="Liu C."/>
            <person name="Sun Q."/>
        </authorList>
    </citation>
    <scope>NUCLEOTIDE SEQUENCE [LARGE SCALE GENOMIC DNA]</scope>
    <source>
        <strain evidence="3 4">JC656</strain>
    </source>
</reference>
<name>A0ABS1K6H2_9MICC</name>
<organism evidence="3 4">
    <name type="scientific">Sinomonas cellulolyticus</name>
    <dbReference type="NCBI Taxonomy" id="2801916"/>
    <lineage>
        <taxon>Bacteria</taxon>
        <taxon>Bacillati</taxon>
        <taxon>Actinomycetota</taxon>
        <taxon>Actinomycetes</taxon>
        <taxon>Micrococcales</taxon>
        <taxon>Micrococcaceae</taxon>
        <taxon>Sinomonas</taxon>
    </lineage>
</organism>
<accession>A0ABS1K6H2</accession>
<dbReference type="InterPro" id="IPR036397">
    <property type="entry name" value="RNaseH_sf"/>
</dbReference>
<dbReference type="Proteomes" id="UP000639051">
    <property type="component" value="Unassembled WGS sequence"/>
</dbReference>
<dbReference type="EMBL" id="JAERRC010000030">
    <property type="protein sequence ID" value="MBL0706482.1"/>
    <property type="molecule type" value="Genomic_DNA"/>
</dbReference>
<evidence type="ECO:0000259" key="2">
    <source>
        <dbReference type="SMART" id="SM00479"/>
    </source>
</evidence>
<dbReference type="PANTHER" id="PTHR30231:SF42">
    <property type="entry name" value="EXONUCLEASE"/>
    <property type="match status" value="1"/>
</dbReference>
<evidence type="ECO:0000256" key="1">
    <source>
        <dbReference type="SAM" id="MobiDB-lite"/>
    </source>
</evidence>
<dbReference type="Pfam" id="PF00929">
    <property type="entry name" value="RNase_T"/>
    <property type="match status" value="1"/>
</dbReference>
<feature type="region of interest" description="Disordered" evidence="1">
    <location>
        <begin position="208"/>
        <end position="259"/>
    </location>
</feature>
<feature type="compositionally biased region" description="Basic and acidic residues" evidence="1">
    <location>
        <begin position="208"/>
        <end position="221"/>
    </location>
</feature>
<dbReference type="GO" id="GO:0004527">
    <property type="term" value="F:exonuclease activity"/>
    <property type="evidence" value="ECO:0007669"/>
    <property type="project" value="UniProtKB-KW"/>
</dbReference>
<dbReference type="SUPFAM" id="SSF52113">
    <property type="entry name" value="BRCT domain"/>
    <property type="match status" value="1"/>
</dbReference>
<dbReference type="CDD" id="cd17748">
    <property type="entry name" value="BRCT_DNA_ligase_like"/>
    <property type="match status" value="1"/>
</dbReference>
<feature type="domain" description="Exonuclease" evidence="2">
    <location>
        <begin position="4"/>
        <end position="170"/>
    </location>
</feature>
<evidence type="ECO:0000313" key="4">
    <source>
        <dbReference type="Proteomes" id="UP000639051"/>
    </source>
</evidence>
<dbReference type="InterPro" id="IPR013520">
    <property type="entry name" value="Ribonucl_H"/>
</dbReference>
<evidence type="ECO:0000313" key="3">
    <source>
        <dbReference type="EMBL" id="MBL0706482.1"/>
    </source>
</evidence>
<dbReference type="RefSeq" id="WP_189692867.1">
    <property type="nucleotide sequence ID" value="NZ_BNCM01000003.1"/>
</dbReference>
<dbReference type="InterPro" id="IPR012337">
    <property type="entry name" value="RNaseH-like_sf"/>
</dbReference>
<protein>
    <submittedName>
        <fullName evidence="3">Exonuclease</fullName>
    </submittedName>
</protein>
<dbReference type="InterPro" id="IPR036420">
    <property type="entry name" value="BRCT_dom_sf"/>
</dbReference>
<keyword evidence="3" id="KW-0378">Hydrolase</keyword>